<name>A0A9P5DT75_9HYPO</name>
<evidence type="ECO:0000313" key="2">
    <source>
        <dbReference type="Proteomes" id="UP000730481"/>
    </source>
</evidence>
<dbReference type="EMBL" id="PVQB02000488">
    <property type="protein sequence ID" value="KAF4336552.1"/>
    <property type="molecule type" value="Genomic_DNA"/>
</dbReference>
<protein>
    <submittedName>
        <fullName evidence="1">Uncharacterized protein</fullName>
    </submittedName>
</protein>
<keyword evidence="2" id="KW-1185">Reference proteome</keyword>
<sequence>MEILPQIPGICVSVCVADKPAEEAPHLTFAKELDDGIAATQISPLFNFLDGSDAISFMIFSDDIKCQYLGVTKDNLNSTEDFRQEVWFRTVRKPNGDFENYSLTFQEVSPVEGANRATLTSDLERVKALGTIRF</sequence>
<reference evidence="1" key="1">
    <citation type="journal article" date="2017" name="Mycologia">
        <title>Fusarium algeriense, sp. nov., a novel toxigenic crown rot pathogen of durum wheat from Algeria is nested in the Fusarium burgessii species complex.</title>
        <authorList>
            <person name="Laraba I."/>
            <person name="Keddad A."/>
            <person name="Boureghda H."/>
            <person name="Abdallah N."/>
            <person name="Vaughan M.M."/>
            <person name="Proctor R.H."/>
            <person name="Busman M."/>
            <person name="O'Donnell K."/>
        </authorList>
    </citation>
    <scope>NUCLEOTIDE SEQUENCE</scope>
    <source>
        <strain evidence="1">NRRL 25174</strain>
    </source>
</reference>
<dbReference type="Proteomes" id="UP000730481">
    <property type="component" value="Unassembled WGS sequence"/>
</dbReference>
<gene>
    <name evidence="1" type="ORF">FBEOM_9594</name>
</gene>
<evidence type="ECO:0000313" key="1">
    <source>
        <dbReference type="EMBL" id="KAF4336552.1"/>
    </source>
</evidence>
<proteinExistence type="predicted"/>
<dbReference type="AlphaFoldDB" id="A0A9P5DT75"/>
<organism evidence="1 2">
    <name type="scientific">Fusarium beomiforme</name>
    <dbReference type="NCBI Taxonomy" id="44412"/>
    <lineage>
        <taxon>Eukaryota</taxon>
        <taxon>Fungi</taxon>
        <taxon>Dikarya</taxon>
        <taxon>Ascomycota</taxon>
        <taxon>Pezizomycotina</taxon>
        <taxon>Sordariomycetes</taxon>
        <taxon>Hypocreomycetidae</taxon>
        <taxon>Hypocreales</taxon>
        <taxon>Nectriaceae</taxon>
        <taxon>Fusarium</taxon>
        <taxon>Fusarium burgessii species complex</taxon>
    </lineage>
</organism>
<reference evidence="1" key="2">
    <citation type="submission" date="2020-02" db="EMBL/GenBank/DDBJ databases">
        <title>Identification and distribution of gene clusters putatively required for synthesis of sphingolipid metabolism inhibitors in phylogenetically diverse species of the filamentous fungus Fusarium.</title>
        <authorList>
            <person name="Kim H.-S."/>
            <person name="Busman M."/>
            <person name="Brown D.W."/>
            <person name="Divon H."/>
            <person name="Uhlig S."/>
            <person name="Proctor R.H."/>
        </authorList>
    </citation>
    <scope>NUCLEOTIDE SEQUENCE</scope>
    <source>
        <strain evidence="1">NRRL 25174</strain>
    </source>
</reference>
<dbReference type="OrthoDB" id="3364132at2759"/>
<accession>A0A9P5DT75</accession>
<comment type="caution">
    <text evidence="1">The sequence shown here is derived from an EMBL/GenBank/DDBJ whole genome shotgun (WGS) entry which is preliminary data.</text>
</comment>